<accession>A0ABV3AWM3</accession>
<keyword evidence="2" id="KW-0812">Transmembrane</keyword>
<feature type="compositionally biased region" description="Low complexity" evidence="1">
    <location>
        <begin position="582"/>
        <end position="597"/>
    </location>
</feature>
<dbReference type="Proteomes" id="UP001551189">
    <property type="component" value="Unassembled WGS sequence"/>
</dbReference>
<reference evidence="4 5" key="1">
    <citation type="submission" date="2024-06" db="EMBL/GenBank/DDBJ databases">
        <title>The Natural Products Discovery Center: Release of the First 8490 Sequenced Strains for Exploring Actinobacteria Biosynthetic Diversity.</title>
        <authorList>
            <person name="Kalkreuter E."/>
            <person name="Kautsar S.A."/>
            <person name="Yang D."/>
            <person name="Bader C.D."/>
            <person name="Teijaro C.N."/>
            <person name="Fluegel L."/>
            <person name="Davis C.M."/>
            <person name="Simpson J.R."/>
            <person name="Lauterbach L."/>
            <person name="Steele A.D."/>
            <person name="Gui C."/>
            <person name="Meng S."/>
            <person name="Li G."/>
            <person name="Viehrig K."/>
            <person name="Ye F."/>
            <person name="Su P."/>
            <person name="Kiefer A.F."/>
            <person name="Nichols A."/>
            <person name="Cepeda A.J."/>
            <person name="Yan W."/>
            <person name="Fan B."/>
            <person name="Jiang Y."/>
            <person name="Adhikari A."/>
            <person name="Zheng C.-J."/>
            <person name="Schuster L."/>
            <person name="Cowan T.M."/>
            <person name="Smanski M.J."/>
            <person name="Chevrette M.G."/>
            <person name="De Carvalho L.P.S."/>
            <person name="Shen B."/>
        </authorList>
    </citation>
    <scope>NUCLEOTIDE SEQUENCE [LARGE SCALE GENOMIC DNA]</scope>
    <source>
        <strain evidence="4 5">NPDC046851</strain>
    </source>
</reference>
<evidence type="ECO:0000313" key="4">
    <source>
        <dbReference type="EMBL" id="MEU6801568.1"/>
    </source>
</evidence>
<comment type="caution">
    <text evidence="4">The sequence shown here is derived from an EMBL/GenBank/DDBJ whole genome shotgun (WGS) entry which is preliminary data.</text>
</comment>
<feature type="region of interest" description="Disordered" evidence="1">
    <location>
        <begin position="667"/>
        <end position="687"/>
    </location>
</feature>
<proteinExistence type="predicted"/>
<dbReference type="EMBL" id="JBEYXT010000036">
    <property type="protein sequence ID" value="MEU6801568.1"/>
    <property type="molecule type" value="Genomic_DNA"/>
</dbReference>
<feature type="transmembrane region" description="Helical" evidence="2">
    <location>
        <begin position="64"/>
        <end position="85"/>
    </location>
</feature>
<name>A0ABV3AWM3_9ACTN</name>
<organism evidence="4 5">
    <name type="scientific">Streptomyces neyagawaensis</name>
    <dbReference type="NCBI Taxonomy" id="42238"/>
    <lineage>
        <taxon>Bacteria</taxon>
        <taxon>Bacillati</taxon>
        <taxon>Actinomycetota</taxon>
        <taxon>Actinomycetes</taxon>
        <taxon>Kitasatosporales</taxon>
        <taxon>Streptomycetaceae</taxon>
        <taxon>Streptomyces</taxon>
    </lineage>
</organism>
<sequence length="1238" mass="136655">MGYALHPHKVKIVTGPPQAGPLHEFWAHLRRPFVSVFWHLRGRWLLHRGVTRAGRWWNPPWTTALVALMALLTAGLLGWCFVAVVDLMGKTWLVNDFGPNHLCQGSGKKANNNAAACDAVTGVAMPILLLSASTILFLSWRLWQVRRYCTYQARHDPGRLVQTAGSLMDEVVGRDQLCNALMKNLNDKKVRRPHVVVGGVGVGKTALLVRLAQKLAAVGAVPIPVRLRDVQGDEPLDFGELALARFREIVRPKVRSEGEVDRIWRWLRQRADRIVVLADGLEEAFAEDDLTGRRDNLIREAIRRAGEEGLPLVIASRPHDPLRAMQAAVSELEPLSNEAALRYIAGSGSWRADLTVLDRIVEAADMAESPIYLKIARDLHARDLLEPLWDGGDQDLQLYDSWRLRAKLMETWIHALVAADVHPELPIDHDTRLAVVECISALACVGLASDSADVGLGELGSALADADGASEPRGFAVRAGPNREWNGRVARELNRRMGELRWCPETYALRRGAPWSRPQHPCQGAPGGSGGWVGPRVDIRIAATWGTRMGLVHESGGKVRFQHSIVQAYLGSRFLEKIFESPAASGPSSGATTAAAPPEAPVPDAHIARALRQGGRELLIALTLYSRSPKGRCVCGPSGAGRRTCPVDRMRELLTAHAKDLLAEADASHAVGRHSGDGEPDDRGSPRLRALESYGSAVEIDSVAVAPRQEHLVKEIERDWHRLGQNEDPARLREAKLALVKQCGTAVRRLAAVRGRAPGDEHPAYPVYEVMFRIGRKETDRRVREALVKEVGAGGERAYQALCRGLAEACAAVEAGPRRCPAGRVALSPEQADGDRSWGWDLADHRDREERRVAEEEALAEKGRWNCNTMRAWLLPLLVDSSAMGRRQASPRDDLDNWVRAATGAARAPIDDDGPGASIGLGVALAQGFKFAANRRPGPGAIRGAREFLVKQARDLLRQSTFWYTRLTLLHALTLWSLPDDVTADQPMRGPGSDPKGQVREWLALGDRGRAEHPLVAGAAKLAVRALQTRRPERFLWIDEAAVASCIGTEVGLPGEQRAHNLWIPPSTGWSTLDPRAQQLLADVLLVMVLGERAHRPKDAFHILDLCAREPTRMPSCVHKDRTRLSPVRGAEHAAQPGSNCTDDCRLRMCPYPAKVESLRMEFSEVFCLHQRDLLKKWQPWAWASLRLRREASWQRGVPVAGMRRFWDQMSDRARDIGPGTDPVSSDGRRFAQVSRSR</sequence>
<feature type="region of interest" description="Disordered" evidence="1">
    <location>
        <begin position="1214"/>
        <end position="1238"/>
    </location>
</feature>
<dbReference type="Gene3D" id="3.40.50.300">
    <property type="entry name" value="P-loop containing nucleotide triphosphate hydrolases"/>
    <property type="match status" value="1"/>
</dbReference>
<feature type="compositionally biased region" description="Basic and acidic residues" evidence="1">
    <location>
        <begin position="674"/>
        <end position="685"/>
    </location>
</feature>
<feature type="transmembrane region" description="Helical" evidence="2">
    <location>
        <begin position="119"/>
        <end position="143"/>
    </location>
</feature>
<evidence type="ECO:0000259" key="3">
    <source>
        <dbReference type="Pfam" id="PF05729"/>
    </source>
</evidence>
<feature type="domain" description="NACHT" evidence="3">
    <location>
        <begin position="193"/>
        <end position="344"/>
    </location>
</feature>
<keyword evidence="2" id="KW-1133">Transmembrane helix</keyword>
<protein>
    <submittedName>
        <fullName evidence="4">NACHT domain-containing protein</fullName>
    </submittedName>
</protein>
<dbReference type="SUPFAM" id="SSF52540">
    <property type="entry name" value="P-loop containing nucleoside triphosphate hydrolases"/>
    <property type="match status" value="1"/>
</dbReference>
<feature type="region of interest" description="Disordered" evidence="1">
    <location>
        <begin position="582"/>
        <end position="601"/>
    </location>
</feature>
<dbReference type="InterPro" id="IPR007111">
    <property type="entry name" value="NACHT_NTPase"/>
</dbReference>
<keyword evidence="2" id="KW-0472">Membrane</keyword>
<evidence type="ECO:0000313" key="5">
    <source>
        <dbReference type="Proteomes" id="UP001551189"/>
    </source>
</evidence>
<dbReference type="Pfam" id="PF05729">
    <property type="entry name" value="NACHT"/>
    <property type="match status" value="1"/>
</dbReference>
<evidence type="ECO:0000256" key="2">
    <source>
        <dbReference type="SAM" id="Phobius"/>
    </source>
</evidence>
<keyword evidence="5" id="KW-1185">Reference proteome</keyword>
<dbReference type="RefSeq" id="WP_359693761.1">
    <property type="nucleotide sequence ID" value="NZ_JBEYXT010000036.1"/>
</dbReference>
<evidence type="ECO:0000256" key="1">
    <source>
        <dbReference type="SAM" id="MobiDB-lite"/>
    </source>
</evidence>
<dbReference type="InterPro" id="IPR027417">
    <property type="entry name" value="P-loop_NTPase"/>
</dbReference>
<gene>
    <name evidence="4" type="ORF">ABZ931_11205</name>
</gene>